<dbReference type="RefSeq" id="WP_023052053.1">
    <property type="nucleotide sequence ID" value="NZ_CP173065.2"/>
</dbReference>
<dbReference type="GO" id="GO:0006520">
    <property type="term" value="P:amino acid metabolic process"/>
    <property type="evidence" value="ECO:0007669"/>
    <property type="project" value="InterPro"/>
</dbReference>
<gene>
    <name evidence="8" type="ORF">HMPREF0202_02524</name>
</gene>
<evidence type="ECO:0000256" key="2">
    <source>
        <dbReference type="ARBA" id="ARBA00007441"/>
    </source>
</evidence>
<dbReference type="Gene3D" id="3.90.1150.10">
    <property type="entry name" value="Aspartate Aminotransferase, domain 1"/>
    <property type="match status" value="1"/>
</dbReference>
<dbReference type="PROSITE" id="PS00105">
    <property type="entry name" value="AA_TRANSFER_CLASS_1"/>
    <property type="match status" value="1"/>
</dbReference>
<name>U7V5L1_9FUSO</name>
<evidence type="ECO:0000256" key="1">
    <source>
        <dbReference type="ARBA" id="ARBA00001933"/>
    </source>
</evidence>
<keyword evidence="4 6" id="KW-0808">Transferase</keyword>
<evidence type="ECO:0000256" key="5">
    <source>
        <dbReference type="ARBA" id="ARBA00022898"/>
    </source>
</evidence>
<dbReference type="EC" id="2.6.1.-" evidence="6"/>
<dbReference type="GO" id="GO:0030170">
    <property type="term" value="F:pyridoxal phosphate binding"/>
    <property type="evidence" value="ECO:0007669"/>
    <property type="project" value="InterPro"/>
</dbReference>
<comment type="similarity">
    <text evidence="2 6">Belongs to the class-I pyridoxal-phosphate-dependent aminotransferase family.</text>
</comment>
<accession>U7V5L1</accession>
<dbReference type="PANTHER" id="PTHR46383:SF1">
    <property type="entry name" value="ASPARTATE AMINOTRANSFERASE"/>
    <property type="match status" value="1"/>
</dbReference>
<evidence type="ECO:0000259" key="7">
    <source>
        <dbReference type="Pfam" id="PF00155"/>
    </source>
</evidence>
<dbReference type="NCBIfam" id="NF006755">
    <property type="entry name" value="PRK09275.1"/>
    <property type="match status" value="1"/>
</dbReference>
<dbReference type="Gene3D" id="3.40.640.10">
    <property type="entry name" value="Type I PLP-dependent aspartate aminotransferase-like (Major domain)"/>
    <property type="match status" value="1"/>
</dbReference>
<dbReference type="PANTHER" id="PTHR46383">
    <property type="entry name" value="ASPARTATE AMINOTRANSFERASE"/>
    <property type="match status" value="1"/>
</dbReference>
<dbReference type="CDD" id="cd00609">
    <property type="entry name" value="AAT_like"/>
    <property type="match status" value="1"/>
</dbReference>
<dbReference type="HOGENOM" id="CLU_038911_0_0_0"/>
<dbReference type="InterPro" id="IPR050596">
    <property type="entry name" value="AspAT/PAT-like"/>
</dbReference>
<organism evidence="8 9">
    <name type="scientific">Cetobacterium somerae ATCC BAA-474</name>
    <dbReference type="NCBI Taxonomy" id="1319815"/>
    <lineage>
        <taxon>Bacteria</taxon>
        <taxon>Fusobacteriati</taxon>
        <taxon>Fusobacteriota</taxon>
        <taxon>Fusobacteriia</taxon>
        <taxon>Fusobacteriales</taxon>
        <taxon>Fusobacteriaceae</taxon>
        <taxon>Cetobacterium</taxon>
    </lineage>
</organism>
<comment type="cofactor">
    <cofactor evidence="1 6">
        <name>pyridoxal 5'-phosphate</name>
        <dbReference type="ChEBI" id="CHEBI:597326"/>
    </cofactor>
</comment>
<dbReference type="InterPro" id="IPR015422">
    <property type="entry name" value="PyrdxlP-dep_Trfase_small"/>
</dbReference>
<dbReference type="Proteomes" id="UP000017081">
    <property type="component" value="Unassembled WGS sequence"/>
</dbReference>
<evidence type="ECO:0000313" key="9">
    <source>
        <dbReference type="Proteomes" id="UP000017081"/>
    </source>
</evidence>
<dbReference type="eggNOG" id="COG0436">
    <property type="taxonomic scope" value="Bacteria"/>
</dbReference>
<dbReference type="Gene3D" id="1.10.20.110">
    <property type="match status" value="1"/>
</dbReference>
<proteinExistence type="inferred from homology"/>
<dbReference type="AlphaFoldDB" id="U7V5L1"/>
<dbReference type="InterPro" id="IPR015421">
    <property type="entry name" value="PyrdxlP-dep_Trfase_major"/>
</dbReference>
<protein>
    <recommendedName>
        <fullName evidence="6">Aminotransferase</fullName>
        <ecNumber evidence="6">2.6.1.-</ecNumber>
    </recommendedName>
</protein>
<keyword evidence="5" id="KW-0663">Pyridoxal phosphate</keyword>
<dbReference type="InterPro" id="IPR004839">
    <property type="entry name" value="Aminotransferase_I/II_large"/>
</dbReference>
<keyword evidence="3 6" id="KW-0032">Aminotransferase</keyword>
<dbReference type="InterPro" id="IPR015424">
    <property type="entry name" value="PyrdxlP-dep_Trfase"/>
</dbReference>
<dbReference type="GO" id="GO:0008483">
    <property type="term" value="F:transaminase activity"/>
    <property type="evidence" value="ECO:0007669"/>
    <property type="project" value="UniProtKB-KW"/>
</dbReference>
<dbReference type="EMBL" id="AXZF01000134">
    <property type="protein sequence ID" value="ERT66825.1"/>
    <property type="molecule type" value="Genomic_DNA"/>
</dbReference>
<dbReference type="PATRIC" id="fig|1319815.3.peg.2418"/>
<reference evidence="8 9" key="1">
    <citation type="submission" date="2013-08" db="EMBL/GenBank/DDBJ databases">
        <authorList>
            <person name="Weinstock G."/>
            <person name="Sodergren E."/>
            <person name="Wylie T."/>
            <person name="Fulton L."/>
            <person name="Fulton R."/>
            <person name="Fronick C."/>
            <person name="O'Laughlin M."/>
            <person name="Godfrey J."/>
            <person name="Miner T."/>
            <person name="Herter B."/>
            <person name="Appelbaum E."/>
            <person name="Cordes M."/>
            <person name="Lek S."/>
            <person name="Wollam A."/>
            <person name="Pepin K.H."/>
            <person name="Palsikar V.B."/>
            <person name="Mitreva M."/>
            <person name="Wilson R.K."/>
        </authorList>
    </citation>
    <scope>NUCLEOTIDE SEQUENCE [LARGE SCALE GENOMIC DNA]</scope>
    <source>
        <strain evidence="8 9">ATCC BAA-474</strain>
    </source>
</reference>
<evidence type="ECO:0000256" key="6">
    <source>
        <dbReference type="RuleBase" id="RU000481"/>
    </source>
</evidence>
<dbReference type="Pfam" id="PF00155">
    <property type="entry name" value="Aminotran_1_2"/>
    <property type="match status" value="1"/>
</dbReference>
<sequence length="517" mass="58603">MKELSPFELKDQLIKLADEAFKGEVLNAGRGNPNFLATLPRRVFNLIGKFAIEESEVSYSYLHNHIGGFPKKEGIYTRFLIFLRKEQCSAEANGILTYLSYIEDQIGLNIDDVLMEFVEAYLGSHYPTPPRMLVNTEIIVKKYLTKEMCQNKLDSDFDVFATEGGTAAMFYIFNSLATNKLIKPKDKIAIVTPIFTPYLEIPKLSEYDLDIIELQLDPKSDWQLPTSELEKLKDPSIKLLCLVNPSNPPSTKLSTETLLKLKKLVDEDRPDLMIITDDVYGTFSDNFVSCFGVIPKNTLLVYSFSKYFGATGWRLGTISISHDSIFDELLKTADDEVNNRYTIITPTPKTLSFIDRIVADSRAVGLNHTAGISTPQQLQMALFALNSLVDLNSYYKNSCKALIRNRCKLLYSSLGAHFEDNENVVSYYTLINVADIALELFDEKFAQWFKDNNKINDFLFALAKETGVVLLPGKGFGDTHPTLRVSLANLKEYQYEAIGKKTKQILKEFHTQYENSK</sequence>
<dbReference type="STRING" id="1319815.HMPREF0202_02524"/>
<feature type="domain" description="Aminotransferase class I/classII large" evidence="7">
    <location>
        <begin position="176"/>
        <end position="496"/>
    </location>
</feature>
<dbReference type="NCBIfam" id="TIGR03801">
    <property type="entry name" value="asp_4_decarbox"/>
    <property type="match status" value="1"/>
</dbReference>
<dbReference type="SUPFAM" id="SSF53383">
    <property type="entry name" value="PLP-dependent transferases"/>
    <property type="match status" value="1"/>
</dbReference>
<keyword evidence="9" id="KW-1185">Reference proteome</keyword>
<evidence type="ECO:0000256" key="3">
    <source>
        <dbReference type="ARBA" id="ARBA00022576"/>
    </source>
</evidence>
<dbReference type="InterPro" id="IPR022518">
    <property type="entry name" value="Aspartate_4-decarboxylase"/>
</dbReference>
<comment type="caution">
    <text evidence="8">The sequence shown here is derived from an EMBL/GenBank/DDBJ whole genome shotgun (WGS) entry which is preliminary data.</text>
</comment>
<dbReference type="InterPro" id="IPR004838">
    <property type="entry name" value="NHTrfase_class1_PyrdxlP-BS"/>
</dbReference>
<evidence type="ECO:0000313" key="8">
    <source>
        <dbReference type="EMBL" id="ERT66825.1"/>
    </source>
</evidence>
<evidence type="ECO:0000256" key="4">
    <source>
        <dbReference type="ARBA" id="ARBA00022679"/>
    </source>
</evidence>